<evidence type="ECO:0000256" key="5">
    <source>
        <dbReference type="ARBA" id="ARBA00023242"/>
    </source>
</evidence>
<reference evidence="9" key="2">
    <citation type="journal article" date="2016" name="Nature">
        <title>The genome of the seagrass Zostera marina reveals angiosperm adaptation to the sea.</title>
        <authorList>
            <person name="Olsen J.L."/>
            <person name="Rouze P."/>
            <person name="Verhelst B."/>
            <person name="Lin Y.-C."/>
            <person name="Bayer T."/>
            <person name="Collen J."/>
            <person name="Dattolo E."/>
            <person name="De Paoli E."/>
            <person name="Dittami S."/>
            <person name="Maumus F."/>
            <person name="Michel G."/>
            <person name="Kersting A."/>
            <person name="Lauritano C."/>
            <person name="Lohaus R."/>
            <person name="Toepel M."/>
            <person name="Tonon T."/>
            <person name="Vanneste K."/>
            <person name="Amirebrahimi M."/>
            <person name="Brakel J."/>
            <person name="Bostroem C."/>
            <person name="Chovatia M."/>
            <person name="Grimwood J."/>
            <person name="Jenkins J.W."/>
            <person name="Jueterbock A."/>
            <person name="Mraz A."/>
            <person name="Stam W.T."/>
            <person name="Tice H."/>
            <person name="Bornberg-Bauer E."/>
            <person name="Green P.J."/>
            <person name="Pearson G.A."/>
            <person name="Procaccini G."/>
            <person name="Duarte C.M."/>
            <person name="Schmutz J."/>
            <person name="Reusch T.B.H."/>
            <person name="Van de Peer Y."/>
        </authorList>
    </citation>
    <scope>NUCLEOTIDE SEQUENCE [LARGE SCALE GENOMIC DNA]</scope>
    <source>
        <strain evidence="9">cv. Finnish</strain>
    </source>
</reference>
<dbReference type="InterPro" id="IPR033757">
    <property type="entry name" value="WTAP"/>
</dbReference>
<keyword evidence="3" id="KW-0507">mRNA processing</keyword>
<name>A0A0K9PU33_ZOSMR</name>
<organism evidence="8 9">
    <name type="scientific">Zostera marina</name>
    <name type="common">Eelgrass</name>
    <dbReference type="NCBI Taxonomy" id="29655"/>
    <lineage>
        <taxon>Eukaryota</taxon>
        <taxon>Viridiplantae</taxon>
        <taxon>Streptophyta</taxon>
        <taxon>Embryophyta</taxon>
        <taxon>Tracheophyta</taxon>
        <taxon>Spermatophyta</taxon>
        <taxon>Magnoliopsida</taxon>
        <taxon>Liliopsida</taxon>
        <taxon>Zosteraceae</taxon>
        <taxon>Zostera</taxon>
    </lineage>
</organism>
<sequence length="239" mass="27601">MESNISNDIINKLRSDEQLYKSQIDECKSDLQRVKSDIEKWRNVASEIMPKGYETIDEVADSLRKRISSVEDLKEVLKKQKRTETALVTAIHMKDKEIADLKSEFQSLKKQLTVDRSTQKSWKSLVLDPITYEQFESLKNNAIVSTKKILELEEEAAKSTKTNVDGNALLKKCRIYEKENEETDDVYDTVSDLKMKIALQNLKGVELRSQFNVIHQSINDLLLKLDTNNRIISDCICRL</sequence>
<dbReference type="Pfam" id="PF17098">
    <property type="entry name" value="Wtap"/>
    <property type="match status" value="1"/>
</dbReference>
<comment type="subcellular location">
    <subcellularLocation>
        <location evidence="1">Nucleus</location>
    </subcellularLocation>
</comment>
<dbReference type="GO" id="GO:0008380">
    <property type="term" value="P:RNA splicing"/>
    <property type="evidence" value="ECO:0007669"/>
    <property type="project" value="UniProtKB-KW"/>
</dbReference>
<keyword evidence="5" id="KW-0539">Nucleus</keyword>
<evidence type="ECO:0000313" key="8">
    <source>
        <dbReference type="EMBL" id="KMZ72553.1"/>
    </source>
</evidence>
<dbReference type="GO" id="GO:0006397">
    <property type="term" value="P:mRNA processing"/>
    <property type="evidence" value="ECO:0007669"/>
    <property type="project" value="UniProtKB-KW"/>
</dbReference>
<dbReference type="GO" id="GO:0000381">
    <property type="term" value="P:regulation of alternative mRNA splicing, via spliceosome"/>
    <property type="evidence" value="ECO:0000318"/>
    <property type="project" value="GO_Central"/>
</dbReference>
<keyword evidence="9" id="KW-1185">Reference proteome</keyword>
<evidence type="ECO:0000256" key="6">
    <source>
        <dbReference type="SAM" id="Coils"/>
    </source>
</evidence>
<dbReference type="GO" id="GO:0005634">
    <property type="term" value="C:nucleus"/>
    <property type="evidence" value="ECO:0000318"/>
    <property type="project" value="GO_Central"/>
</dbReference>
<protein>
    <submittedName>
        <fullName evidence="8">Uncharacterized protein</fullName>
    </submittedName>
</protein>
<dbReference type="EMBL" id="LFYR01000800">
    <property type="protein sequence ID" value="KMZ68934.1"/>
    <property type="molecule type" value="Genomic_DNA"/>
</dbReference>
<evidence type="ECO:0000256" key="4">
    <source>
        <dbReference type="ARBA" id="ARBA00023187"/>
    </source>
</evidence>
<dbReference type="STRING" id="29655.A0A0K9PU33"/>
<dbReference type="PANTHER" id="PTHR15217">
    <property type="entry name" value="WILMS' TUMOR 1-ASSOCIATING PROTEIN"/>
    <property type="match status" value="1"/>
</dbReference>
<dbReference type="EMBL" id="LFYR01000624">
    <property type="protein sequence ID" value="KMZ72553.1"/>
    <property type="molecule type" value="Genomic_DNA"/>
</dbReference>
<gene>
    <name evidence="8" type="ORF">ZOSMA_161G00010</name>
    <name evidence="7" type="ORF">ZOSMA_225G00010</name>
</gene>
<keyword evidence="4" id="KW-0508">mRNA splicing</keyword>
<dbReference type="GO" id="GO:0016556">
    <property type="term" value="P:mRNA modification"/>
    <property type="evidence" value="ECO:0007669"/>
    <property type="project" value="InterPro"/>
</dbReference>
<dbReference type="Proteomes" id="UP000036987">
    <property type="component" value="Unassembled WGS sequence"/>
</dbReference>
<evidence type="ECO:0000313" key="9">
    <source>
        <dbReference type="Proteomes" id="UP000036987"/>
    </source>
</evidence>
<accession>A0A0K9PU33</accession>
<dbReference type="PANTHER" id="PTHR15217:SF0">
    <property type="entry name" value="PRE-MRNA-SPLICING REGULATOR WTAP"/>
    <property type="match status" value="1"/>
</dbReference>
<dbReference type="AlphaFoldDB" id="A0A0K9PU33"/>
<feature type="coiled-coil region" evidence="6">
    <location>
        <begin position="24"/>
        <end position="111"/>
    </location>
</feature>
<proteinExistence type="inferred from homology"/>
<evidence type="ECO:0000313" key="7">
    <source>
        <dbReference type="EMBL" id="KMZ68934.1"/>
    </source>
</evidence>
<evidence type="ECO:0000256" key="3">
    <source>
        <dbReference type="ARBA" id="ARBA00022664"/>
    </source>
</evidence>
<keyword evidence="6" id="KW-0175">Coiled coil</keyword>
<evidence type="ECO:0000256" key="1">
    <source>
        <dbReference type="ARBA" id="ARBA00004123"/>
    </source>
</evidence>
<reference evidence="8" key="1">
    <citation type="submission" date="2015-06" db="EMBL/GenBank/DDBJ databases">
        <title>The genome of the seagrass Zostera marina.</title>
        <authorList>
            <person name="Olsen J.L."/>
            <person name="Schmutz J."/>
            <person name="Jenkins J."/>
            <person name="Grimwood J."/>
            <person name="Amirebrahimi M."/>
            <person name="Tice H."/>
            <person name="Chovatia M."/>
            <person name="Van de Peer Y."/>
            <person name="Rouze P."/>
            <person name="Verhelst B."/>
            <person name="Lin Y.-C."/>
        </authorList>
    </citation>
    <scope>NUCLEOTIDE SEQUENCE [LARGE SCALE GENOMIC DNA]</scope>
    <source>
        <strain evidence="8">Finnish</strain>
    </source>
</reference>
<evidence type="ECO:0000256" key="2">
    <source>
        <dbReference type="ARBA" id="ARBA00010313"/>
    </source>
</evidence>
<comment type="similarity">
    <text evidence="2">Belongs to the fl(2)d family.</text>
</comment>
<comment type="caution">
    <text evidence="8">The sequence shown here is derived from an EMBL/GenBank/DDBJ whole genome shotgun (WGS) entry which is preliminary data.</text>
</comment>